<evidence type="ECO:0000313" key="4">
    <source>
        <dbReference type="Proteomes" id="UP000242180"/>
    </source>
</evidence>
<gene>
    <name evidence="3" type="ORF">BCR43DRAFT_491070</name>
</gene>
<dbReference type="InParanoid" id="A0A1X2HGY6"/>
<evidence type="ECO:0000256" key="2">
    <source>
        <dbReference type="SAM" id="SignalP"/>
    </source>
</evidence>
<feature type="region of interest" description="Disordered" evidence="1">
    <location>
        <begin position="55"/>
        <end position="80"/>
    </location>
</feature>
<evidence type="ECO:0008006" key="5">
    <source>
        <dbReference type="Google" id="ProtNLM"/>
    </source>
</evidence>
<proteinExistence type="predicted"/>
<dbReference type="AlphaFoldDB" id="A0A1X2HGY6"/>
<reference evidence="3 4" key="1">
    <citation type="submission" date="2016-07" db="EMBL/GenBank/DDBJ databases">
        <title>Pervasive Adenine N6-methylation of Active Genes in Fungi.</title>
        <authorList>
            <consortium name="DOE Joint Genome Institute"/>
            <person name="Mondo S.J."/>
            <person name="Dannebaum R.O."/>
            <person name="Kuo R.C."/>
            <person name="Labutti K."/>
            <person name="Haridas S."/>
            <person name="Kuo A."/>
            <person name="Salamov A."/>
            <person name="Ahrendt S.R."/>
            <person name="Lipzen A."/>
            <person name="Sullivan W."/>
            <person name="Andreopoulos W.B."/>
            <person name="Clum A."/>
            <person name="Lindquist E."/>
            <person name="Daum C."/>
            <person name="Ramamoorthy G.K."/>
            <person name="Gryganskyi A."/>
            <person name="Culley D."/>
            <person name="Magnuson J.K."/>
            <person name="James T.Y."/>
            <person name="O'Malley M.A."/>
            <person name="Stajich J.E."/>
            <person name="Spatafora J.W."/>
            <person name="Visel A."/>
            <person name="Grigoriev I.V."/>
        </authorList>
    </citation>
    <scope>NUCLEOTIDE SEQUENCE [LARGE SCALE GENOMIC DNA]</scope>
    <source>
        <strain evidence="3 4">NRRL 2496</strain>
    </source>
</reference>
<accession>A0A1X2HGY6</accession>
<evidence type="ECO:0000256" key="1">
    <source>
        <dbReference type="SAM" id="MobiDB-lite"/>
    </source>
</evidence>
<feature type="compositionally biased region" description="Acidic residues" evidence="1">
    <location>
        <begin position="67"/>
        <end position="80"/>
    </location>
</feature>
<keyword evidence="4" id="KW-1185">Reference proteome</keyword>
<dbReference type="Proteomes" id="UP000242180">
    <property type="component" value="Unassembled WGS sequence"/>
</dbReference>
<feature type="signal peptide" evidence="2">
    <location>
        <begin position="1"/>
        <end position="16"/>
    </location>
</feature>
<organism evidence="3 4">
    <name type="scientific">Syncephalastrum racemosum</name>
    <name type="common">Filamentous fungus</name>
    <dbReference type="NCBI Taxonomy" id="13706"/>
    <lineage>
        <taxon>Eukaryota</taxon>
        <taxon>Fungi</taxon>
        <taxon>Fungi incertae sedis</taxon>
        <taxon>Mucoromycota</taxon>
        <taxon>Mucoromycotina</taxon>
        <taxon>Mucoromycetes</taxon>
        <taxon>Mucorales</taxon>
        <taxon>Syncephalastraceae</taxon>
        <taxon>Syncephalastrum</taxon>
    </lineage>
</organism>
<name>A0A1X2HGY6_SYNRA</name>
<sequence length="120" mass="13092">MKYICCLLAALACASAAPIPRDQVWEDEGGNIIAIATSDPPSNSRVESNQWVVSSPSDHRFPLFNDGENDDDDSDSDSDALLDPASFFPPGLCLVLNTVSDVFLLRHFVSYHDSLQFLSS</sequence>
<evidence type="ECO:0000313" key="3">
    <source>
        <dbReference type="EMBL" id="ORY98233.1"/>
    </source>
</evidence>
<comment type="caution">
    <text evidence="3">The sequence shown here is derived from an EMBL/GenBank/DDBJ whole genome shotgun (WGS) entry which is preliminary data.</text>
</comment>
<dbReference type="EMBL" id="MCGN01000004">
    <property type="protein sequence ID" value="ORY98233.1"/>
    <property type="molecule type" value="Genomic_DNA"/>
</dbReference>
<feature type="chain" id="PRO_5012665336" description="Secreted protein" evidence="2">
    <location>
        <begin position="17"/>
        <end position="120"/>
    </location>
</feature>
<keyword evidence="2" id="KW-0732">Signal</keyword>
<protein>
    <recommendedName>
        <fullName evidence="5">Secreted protein</fullName>
    </recommendedName>
</protein>